<evidence type="ECO:0000313" key="1">
    <source>
        <dbReference type="EMBL" id="EMO63254.1"/>
    </source>
</evidence>
<dbReference type="Proteomes" id="UP000012159">
    <property type="component" value="Unassembled WGS sequence"/>
</dbReference>
<sequence>MKIKELKIKELFGTFKYTIPMNLTERLCIIHALNGYGKTTVLKLIFNLFSRNFNYLLTLPFKEFEIIFDDEQILKVSAG</sequence>
<dbReference type="InterPro" id="IPR027417">
    <property type="entry name" value="P-loop_NTPase"/>
</dbReference>
<name>M6WDI3_LEPBO</name>
<evidence type="ECO:0000313" key="2">
    <source>
        <dbReference type="Proteomes" id="UP000012159"/>
    </source>
</evidence>
<dbReference type="EMBL" id="AKWF02000057">
    <property type="protein sequence ID" value="EMO63254.1"/>
    <property type="molecule type" value="Genomic_DNA"/>
</dbReference>
<dbReference type="AlphaFoldDB" id="M6WDI3"/>
<dbReference type="Gene3D" id="3.40.50.300">
    <property type="entry name" value="P-loop containing nucleotide triphosphate hydrolases"/>
    <property type="match status" value="1"/>
</dbReference>
<protein>
    <recommendedName>
        <fullName evidence="3">AAA domain protein</fullName>
    </recommendedName>
</protein>
<gene>
    <name evidence="1" type="ORF">LEP1GSC133_2263</name>
</gene>
<evidence type="ECO:0008006" key="3">
    <source>
        <dbReference type="Google" id="ProtNLM"/>
    </source>
</evidence>
<reference evidence="1 2" key="1">
    <citation type="submission" date="2013-01" db="EMBL/GenBank/DDBJ databases">
        <authorList>
            <person name="Harkins D.M."/>
            <person name="Durkin A.S."/>
            <person name="Brinkac L.M."/>
            <person name="Haft D.H."/>
            <person name="Selengut J.D."/>
            <person name="Sanka R."/>
            <person name="DePew J."/>
            <person name="Purushe J."/>
            <person name="Picardeau M."/>
            <person name="Werts C."/>
            <person name="Goarant C."/>
            <person name="Vinetz J.M."/>
            <person name="Sutton G.G."/>
            <person name="Nierman W.C."/>
            <person name="Fouts D.E."/>
        </authorList>
    </citation>
    <scope>NUCLEOTIDE SEQUENCE [LARGE SCALE GENOMIC DNA]</scope>
    <source>
        <strain evidence="1 2">200901868</strain>
    </source>
</reference>
<accession>M6WDI3</accession>
<organism evidence="1 2">
    <name type="scientific">Leptospira borgpetersenii serovar Pomona str. 200901868</name>
    <dbReference type="NCBI Taxonomy" id="1192866"/>
    <lineage>
        <taxon>Bacteria</taxon>
        <taxon>Pseudomonadati</taxon>
        <taxon>Spirochaetota</taxon>
        <taxon>Spirochaetia</taxon>
        <taxon>Leptospirales</taxon>
        <taxon>Leptospiraceae</taxon>
        <taxon>Leptospira</taxon>
    </lineage>
</organism>
<comment type="caution">
    <text evidence="1">The sequence shown here is derived from an EMBL/GenBank/DDBJ whole genome shotgun (WGS) entry which is preliminary data.</text>
</comment>
<proteinExistence type="predicted"/>